<comment type="caution">
    <text evidence="1">The sequence shown here is derived from an EMBL/GenBank/DDBJ whole genome shotgun (WGS) entry which is preliminary data.</text>
</comment>
<dbReference type="AlphaFoldDB" id="A0A8T0T3W6"/>
<evidence type="ECO:0000313" key="1">
    <source>
        <dbReference type="EMBL" id="KAG2606382.1"/>
    </source>
</evidence>
<dbReference type="EMBL" id="CM029044">
    <property type="protein sequence ID" value="KAG2606382.1"/>
    <property type="molecule type" value="Genomic_DNA"/>
</dbReference>
<gene>
    <name evidence="1" type="ORF">PVAP13_4NG174333</name>
</gene>
<keyword evidence="2" id="KW-1185">Reference proteome</keyword>
<name>A0A8T0T3W6_PANVG</name>
<dbReference type="Proteomes" id="UP000823388">
    <property type="component" value="Chromosome 4N"/>
</dbReference>
<proteinExistence type="predicted"/>
<organism evidence="1 2">
    <name type="scientific">Panicum virgatum</name>
    <name type="common">Blackwell switchgrass</name>
    <dbReference type="NCBI Taxonomy" id="38727"/>
    <lineage>
        <taxon>Eukaryota</taxon>
        <taxon>Viridiplantae</taxon>
        <taxon>Streptophyta</taxon>
        <taxon>Embryophyta</taxon>
        <taxon>Tracheophyta</taxon>
        <taxon>Spermatophyta</taxon>
        <taxon>Magnoliopsida</taxon>
        <taxon>Liliopsida</taxon>
        <taxon>Poales</taxon>
        <taxon>Poaceae</taxon>
        <taxon>PACMAD clade</taxon>
        <taxon>Panicoideae</taxon>
        <taxon>Panicodae</taxon>
        <taxon>Paniceae</taxon>
        <taxon>Panicinae</taxon>
        <taxon>Panicum</taxon>
        <taxon>Panicum sect. Hiantes</taxon>
    </lineage>
</organism>
<sequence length="44" mass="5208">MEEFAITTTGQRHGVEDQVKRLHLVIFFMTATTGRMRCWRAIRL</sequence>
<evidence type="ECO:0000313" key="2">
    <source>
        <dbReference type="Proteomes" id="UP000823388"/>
    </source>
</evidence>
<reference evidence="1" key="1">
    <citation type="submission" date="2020-05" db="EMBL/GenBank/DDBJ databases">
        <title>WGS assembly of Panicum virgatum.</title>
        <authorList>
            <person name="Lovell J.T."/>
            <person name="Jenkins J."/>
            <person name="Shu S."/>
            <person name="Juenger T.E."/>
            <person name="Schmutz J."/>
        </authorList>
    </citation>
    <scope>NUCLEOTIDE SEQUENCE</scope>
    <source>
        <strain evidence="1">AP13</strain>
    </source>
</reference>
<protein>
    <submittedName>
        <fullName evidence="1">Uncharacterized protein</fullName>
    </submittedName>
</protein>
<accession>A0A8T0T3W6</accession>